<dbReference type="InParanoid" id="G4TV50"/>
<name>G4TV50_SERID</name>
<evidence type="ECO:0000313" key="2">
    <source>
        <dbReference type="Proteomes" id="UP000007148"/>
    </source>
</evidence>
<keyword evidence="2" id="KW-1185">Reference proteome</keyword>
<organism evidence="1 2">
    <name type="scientific">Serendipita indica (strain DSM 11827)</name>
    <name type="common">Root endophyte fungus</name>
    <name type="synonym">Piriformospora indica</name>
    <dbReference type="NCBI Taxonomy" id="1109443"/>
    <lineage>
        <taxon>Eukaryota</taxon>
        <taxon>Fungi</taxon>
        <taxon>Dikarya</taxon>
        <taxon>Basidiomycota</taxon>
        <taxon>Agaricomycotina</taxon>
        <taxon>Agaricomycetes</taxon>
        <taxon>Sebacinales</taxon>
        <taxon>Serendipitaceae</taxon>
        <taxon>Serendipita</taxon>
    </lineage>
</organism>
<comment type="caution">
    <text evidence="1">The sequence shown here is derived from an EMBL/GenBank/DDBJ whole genome shotgun (WGS) entry which is preliminary data.</text>
</comment>
<proteinExistence type="predicted"/>
<dbReference type="EMBL" id="CAFZ01000411">
    <property type="protein sequence ID" value="CCA75193.1"/>
    <property type="molecule type" value="Genomic_DNA"/>
</dbReference>
<accession>G4TV50</accession>
<dbReference type="Proteomes" id="UP000007148">
    <property type="component" value="Unassembled WGS sequence"/>
</dbReference>
<sequence>MNIHMRKQRLRMFDDGLEQARSIKADSEESQSLKPLANSASSLVLLFEQVKENGRKDAWIGLCQDLLSQISDIHKDLLECGSMPGDLTALLEAFGQYESLLENALEGARDAWSSEELRLVDRDADRRWKDVMREVSILLHRNTLNESG</sequence>
<gene>
    <name evidence="1" type="ORF">PIIN_09177</name>
</gene>
<evidence type="ECO:0000313" key="1">
    <source>
        <dbReference type="EMBL" id="CCA75193.1"/>
    </source>
</evidence>
<reference evidence="1 2" key="1">
    <citation type="journal article" date="2011" name="PLoS Pathog.">
        <title>Endophytic Life Strategies Decoded by Genome and Transcriptome Analyses of the Mutualistic Root Symbiont Piriformospora indica.</title>
        <authorList>
            <person name="Zuccaro A."/>
            <person name="Lahrmann U."/>
            <person name="Guldener U."/>
            <person name="Langen G."/>
            <person name="Pfiffi S."/>
            <person name="Biedenkopf D."/>
            <person name="Wong P."/>
            <person name="Samans B."/>
            <person name="Grimm C."/>
            <person name="Basiewicz M."/>
            <person name="Murat C."/>
            <person name="Martin F."/>
            <person name="Kogel K.H."/>
        </authorList>
    </citation>
    <scope>NUCLEOTIDE SEQUENCE [LARGE SCALE GENOMIC DNA]</scope>
    <source>
        <strain evidence="1 2">DSM 11827</strain>
    </source>
</reference>
<dbReference type="HOGENOM" id="CLU_1759526_0_0_1"/>
<protein>
    <submittedName>
        <fullName evidence="1">Uncharacterized protein</fullName>
    </submittedName>
</protein>
<dbReference type="AlphaFoldDB" id="G4TV50"/>